<evidence type="ECO:0000313" key="4">
    <source>
        <dbReference type="EMBL" id="CAH2313029.1"/>
    </source>
</evidence>
<dbReference type="Pfam" id="PF05018">
    <property type="entry name" value="CFA20_dom"/>
    <property type="match status" value="1"/>
</dbReference>
<dbReference type="Proteomes" id="UP001295444">
    <property type="component" value="Chromosome 08"/>
</dbReference>
<feature type="compositionally biased region" description="Polar residues" evidence="1">
    <location>
        <begin position="111"/>
        <end position="127"/>
    </location>
</feature>
<evidence type="ECO:0000259" key="3">
    <source>
        <dbReference type="Pfam" id="PF05018"/>
    </source>
</evidence>
<dbReference type="InterPro" id="IPR007714">
    <property type="entry name" value="CFA20_dom"/>
</dbReference>
<feature type="compositionally biased region" description="Basic and acidic residues" evidence="1">
    <location>
        <begin position="289"/>
        <end position="299"/>
    </location>
</feature>
<protein>
    <recommendedName>
        <fullName evidence="3">CFA20 domain-containing protein</fullName>
    </recommendedName>
</protein>
<feature type="region of interest" description="Disordered" evidence="1">
    <location>
        <begin position="51"/>
        <end position="71"/>
    </location>
</feature>
<feature type="compositionally biased region" description="Polar residues" evidence="1">
    <location>
        <begin position="51"/>
        <end position="69"/>
    </location>
</feature>
<dbReference type="EMBL" id="OW240919">
    <property type="protein sequence ID" value="CAH2313029.1"/>
    <property type="molecule type" value="Genomic_DNA"/>
</dbReference>
<feature type="chain" id="PRO_5042255672" description="CFA20 domain-containing protein" evidence="2">
    <location>
        <begin position="20"/>
        <end position="405"/>
    </location>
</feature>
<keyword evidence="2" id="KW-0732">Signal</keyword>
<feature type="compositionally biased region" description="Low complexity" evidence="1">
    <location>
        <begin position="153"/>
        <end position="165"/>
    </location>
</feature>
<feature type="domain" description="CFA20" evidence="3">
    <location>
        <begin position="4"/>
        <end position="47"/>
    </location>
</feature>
<sequence length="405" mass="45152">MKRKIWCNLCIDLVTLTSGIFKGAVFQSLDGITISANCKLRKIFTMKLRPQDTTGETDMHSPSLSSSEPTDVIPRSCQITTNVHQVTQVLDLVKLGYTEAKHESKHMSAAETAQLTNRGQTSSPNNTTRKKTHIAFGSKVQGPPPATTRKLSSRSTAETTRSTSRQDASLQQLLPGKRIGLGNDTIEETPSPKFTYSSDQRGRENIQHRPIQESYPYDFHPHPPAVPPSTERSRRLSSSGKDRLRGAIDDWTYHESLHGEESNLHDTVDQAFITKPSEQLTNNSQNSEPTEKKNHLREKEDIITYSSVPQSAPHRMSISYPLDTSSLYLDDFQNNGRSSQMEKDFCGSDSSVEVVKAAIMIWKHCQKTDCTGVALLEEQLNAAWHSLWLGQHGTGDFLAAPQHPL</sequence>
<dbReference type="InterPro" id="IPR040441">
    <property type="entry name" value="CFA20/CFAP20DC"/>
</dbReference>
<feature type="signal peptide" evidence="2">
    <location>
        <begin position="1"/>
        <end position="19"/>
    </location>
</feature>
<feature type="compositionally biased region" description="Basic and acidic residues" evidence="1">
    <location>
        <begin position="200"/>
        <end position="211"/>
    </location>
</feature>
<evidence type="ECO:0000313" key="5">
    <source>
        <dbReference type="Proteomes" id="UP001295444"/>
    </source>
</evidence>
<dbReference type="PANTHER" id="PTHR12458">
    <property type="entry name" value="ORF PROTEIN"/>
    <property type="match status" value="1"/>
</dbReference>
<feature type="region of interest" description="Disordered" evidence="1">
    <location>
        <begin position="104"/>
        <end position="242"/>
    </location>
</feature>
<feature type="compositionally biased region" description="Polar residues" evidence="1">
    <location>
        <begin position="276"/>
        <end position="288"/>
    </location>
</feature>
<name>A0AAD1SW47_PELCU</name>
<keyword evidence="5" id="KW-1185">Reference proteome</keyword>
<evidence type="ECO:0000256" key="2">
    <source>
        <dbReference type="SAM" id="SignalP"/>
    </source>
</evidence>
<reference evidence="4" key="1">
    <citation type="submission" date="2022-03" db="EMBL/GenBank/DDBJ databases">
        <authorList>
            <person name="Alioto T."/>
            <person name="Alioto T."/>
            <person name="Gomez Garrido J."/>
        </authorList>
    </citation>
    <scope>NUCLEOTIDE SEQUENCE</scope>
</reference>
<organism evidence="4 5">
    <name type="scientific">Pelobates cultripes</name>
    <name type="common">Western spadefoot toad</name>
    <dbReference type="NCBI Taxonomy" id="61616"/>
    <lineage>
        <taxon>Eukaryota</taxon>
        <taxon>Metazoa</taxon>
        <taxon>Chordata</taxon>
        <taxon>Craniata</taxon>
        <taxon>Vertebrata</taxon>
        <taxon>Euteleostomi</taxon>
        <taxon>Amphibia</taxon>
        <taxon>Batrachia</taxon>
        <taxon>Anura</taxon>
        <taxon>Pelobatoidea</taxon>
        <taxon>Pelobatidae</taxon>
        <taxon>Pelobates</taxon>
    </lineage>
</organism>
<proteinExistence type="predicted"/>
<accession>A0AAD1SW47</accession>
<evidence type="ECO:0000256" key="1">
    <source>
        <dbReference type="SAM" id="MobiDB-lite"/>
    </source>
</evidence>
<feature type="region of interest" description="Disordered" evidence="1">
    <location>
        <begin position="275"/>
        <end position="299"/>
    </location>
</feature>
<dbReference type="AlphaFoldDB" id="A0AAD1SW47"/>
<gene>
    <name evidence="4" type="ORF">PECUL_23A054911</name>
</gene>